<keyword evidence="3" id="KW-1185">Reference proteome</keyword>
<dbReference type="eggNOG" id="COG3735">
    <property type="taxonomic scope" value="Bacteria"/>
</dbReference>
<gene>
    <name evidence="2" type="ORF">P873_13645</name>
</gene>
<dbReference type="CDD" id="cd14788">
    <property type="entry name" value="GumN"/>
    <property type="match status" value="1"/>
</dbReference>
<dbReference type="OrthoDB" id="8743055at2"/>
<comment type="caution">
    <text evidence="2">The sequence shown here is derived from an EMBL/GenBank/DDBJ whole genome shotgun (WGS) entry which is preliminary data.</text>
</comment>
<organism evidence="2 3">
    <name type="scientific">Arenimonas composti TR7-09 = DSM 18010</name>
    <dbReference type="NCBI Taxonomy" id="1121013"/>
    <lineage>
        <taxon>Bacteria</taxon>
        <taxon>Pseudomonadati</taxon>
        <taxon>Pseudomonadota</taxon>
        <taxon>Gammaproteobacteria</taxon>
        <taxon>Lysobacterales</taxon>
        <taxon>Lysobacteraceae</taxon>
        <taxon>Arenimonas</taxon>
    </lineage>
</organism>
<accession>A0A091BWH2</accession>
<dbReference type="STRING" id="1121013.GCA_000426365_02719"/>
<dbReference type="EMBL" id="AWXU01000049">
    <property type="protein sequence ID" value="KFN48695.1"/>
    <property type="molecule type" value="Genomic_DNA"/>
</dbReference>
<sequence>MTRRLATLLASVAMPLVLAATAATASAAAAAARAATAEPDPPPVELPEVVVGVQPGPGLWTVEAANGNRMLVLARVSPLPARMAWNSLAIERRIAESGVVLLPPRAEVSAGDAWFGGVFLIPRAMRARNNPDGRSLQDVLPAADYARWQRLKAQWIGRDRGIEKRRPIVAGSELQQRAIERSGLSYDDIVGKVVDRAARRHRVPVQRSTIAAVIPEAKKLLREFQQTPLGDVDCFRRMLDQVENDLGTFAARANAWAIGDMATLQSLTWTQTGEACGALFTSGALAERAGLADLPQRIEATWLADAEKALREHPQSFAVVAMAEAVDADGWLAQLAARGYRVIPPAR</sequence>
<proteinExistence type="predicted"/>
<protein>
    <recommendedName>
        <fullName evidence="4">TraB/GumN family protein</fullName>
    </recommendedName>
</protein>
<dbReference type="Pfam" id="PF01963">
    <property type="entry name" value="TraB_PrgY_gumN"/>
    <property type="match status" value="1"/>
</dbReference>
<name>A0A091BWH2_9GAMM</name>
<dbReference type="InterPro" id="IPR002816">
    <property type="entry name" value="TraB/PrgY/GumN_fam"/>
</dbReference>
<evidence type="ECO:0008006" key="4">
    <source>
        <dbReference type="Google" id="ProtNLM"/>
    </source>
</evidence>
<evidence type="ECO:0000313" key="3">
    <source>
        <dbReference type="Proteomes" id="UP000029391"/>
    </source>
</evidence>
<feature type="chain" id="PRO_5001870217" description="TraB/GumN family protein" evidence="1">
    <location>
        <begin position="20"/>
        <end position="347"/>
    </location>
</feature>
<evidence type="ECO:0000256" key="1">
    <source>
        <dbReference type="SAM" id="SignalP"/>
    </source>
</evidence>
<evidence type="ECO:0000313" key="2">
    <source>
        <dbReference type="EMBL" id="KFN48695.1"/>
    </source>
</evidence>
<dbReference type="RefSeq" id="WP_026817598.1">
    <property type="nucleotide sequence ID" value="NZ_AUFF01000012.1"/>
</dbReference>
<dbReference type="Proteomes" id="UP000029391">
    <property type="component" value="Unassembled WGS sequence"/>
</dbReference>
<feature type="signal peptide" evidence="1">
    <location>
        <begin position="1"/>
        <end position="19"/>
    </location>
</feature>
<dbReference type="AlphaFoldDB" id="A0A091BWH2"/>
<keyword evidence="1" id="KW-0732">Signal</keyword>
<reference evidence="2 3" key="1">
    <citation type="submission" date="2013-09" db="EMBL/GenBank/DDBJ databases">
        <title>Genome sequencing of Arenimonas composti.</title>
        <authorList>
            <person name="Chen F."/>
            <person name="Wang G."/>
        </authorList>
    </citation>
    <scope>NUCLEOTIDE SEQUENCE [LARGE SCALE GENOMIC DNA]</scope>
    <source>
        <strain evidence="2 3">TR7-09</strain>
    </source>
</reference>